<dbReference type="SUPFAM" id="SSF55785">
    <property type="entry name" value="PYP-like sensor domain (PAS domain)"/>
    <property type="match status" value="1"/>
</dbReference>
<keyword evidence="2" id="KW-1185">Reference proteome</keyword>
<evidence type="ECO:0000313" key="1">
    <source>
        <dbReference type="EMBL" id="KAJ2783783.1"/>
    </source>
</evidence>
<dbReference type="AlphaFoldDB" id="A0A9W8LL96"/>
<proteinExistence type="predicted"/>
<dbReference type="OrthoDB" id="411251at2759"/>
<dbReference type="InterPro" id="IPR000014">
    <property type="entry name" value="PAS"/>
</dbReference>
<comment type="caution">
    <text evidence="1">The sequence shown here is derived from an EMBL/GenBank/DDBJ whole genome shotgun (WGS) entry which is preliminary data.</text>
</comment>
<evidence type="ECO:0000313" key="2">
    <source>
        <dbReference type="Proteomes" id="UP001140217"/>
    </source>
</evidence>
<name>A0A9W8LL96_9FUNG</name>
<dbReference type="CDD" id="cd00130">
    <property type="entry name" value="PAS"/>
    <property type="match status" value="1"/>
</dbReference>
<reference evidence="1" key="1">
    <citation type="submission" date="2022-07" db="EMBL/GenBank/DDBJ databases">
        <title>Phylogenomic reconstructions and comparative analyses of Kickxellomycotina fungi.</title>
        <authorList>
            <person name="Reynolds N.K."/>
            <person name="Stajich J.E."/>
            <person name="Barry K."/>
            <person name="Grigoriev I.V."/>
            <person name="Crous P."/>
            <person name="Smith M.E."/>
        </authorList>
    </citation>
    <scope>NUCLEOTIDE SEQUENCE</scope>
    <source>
        <strain evidence="1">NBRC 105414</strain>
    </source>
</reference>
<dbReference type="Proteomes" id="UP001140217">
    <property type="component" value="Unassembled WGS sequence"/>
</dbReference>
<dbReference type="EMBL" id="JANBUL010000040">
    <property type="protein sequence ID" value="KAJ2783783.1"/>
    <property type="molecule type" value="Genomic_DNA"/>
</dbReference>
<organism evidence="1 2">
    <name type="scientific">Coemansia javaensis</name>
    <dbReference type="NCBI Taxonomy" id="2761396"/>
    <lineage>
        <taxon>Eukaryota</taxon>
        <taxon>Fungi</taxon>
        <taxon>Fungi incertae sedis</taxon>
        <taxon>Zoopagomycota</taxon>
        <taxon>Kickxellomycotina</taxon>
        <taxon>Kickxellomycetes</taxon>
        <taxon>Kickxellales</taxon>
        <taxon>Kickxellaceae</taxon>
        <taxon>Coemansia</taxon>
    </lineage>
</organism>
<sequence length="361" mass="40160">MAAGSLGEPGRDAAVVVPAERDRPARPSYIGVHTRDDTTQILYTSSGSLEAFGHPPEFLNGKQATDLIADHFDHDDYLRLLQHQEKIGFGDQDDDEDDGEVFSFFVHVKHADGEPVLHRATIFPCDSAVVFIGMSFPGVPMHDRRELTVQMLEGAMRRRNVTQERIAQEASQKKQTRVYSARTRHVKAVFVLEYPDVPGEPAFVSGRQRSGPVVAFATGSVSRLIDADTSDVMREPFLKLVAPEDLLHVADFFDRLGCSTDVMFETFSLLERPHLIDGDIVVPDRDNRRIVVECLAASSKDGIVLLARKTRSVSAPSRDRHGNYIRTRIHELDEDGGYISLAELISSDPDTSDAPEWSVLH</sequence>
<accession>A0A9W8LL96</accession>
<evidence type="ECO:0008006" key="3">
    <source>
        <dbReference type="Google" id="ProtNLM"/>
    </source>
</evidence>
<gene>
    <name evidence="1" type="ORF">H4R18_001535</name>
</gene>
<protein>
    <recommendedName>
        <fullName evidence="3">PAS domain-containing protein</fullName>
    </recommendedName>
</protein>
<dbReference type="InterPro" id="IPR035965">
    <property type="entry name" value="PAS-like_dom_sf"/>
</dbReference>